<proteinExistence type="predicted"/>
<keyword evidence="2" id="KW-1185">Reference proteome</keyword>
<accession>A0ABT1EYD1</accession>
<name>A0ABT1EYD1_9PROT</name>
<dbReference type="EMBL" id="JAMYZZ010000005">
    <property type="protein sequence ID" value="MCP1257959.1"/>
    <property type="molecule type" value="Genomic_DNA"/>
</dbReference>
<dbReference type="Proteomes" id="UP001523528">
    <property type="component" value="Unassembled WGS sequence"/>
</dbReference>
<dbReference type="RefSeq" id="WP_165991167.1">
    <property type="nucleotide sequence ID" value="NZ_JAMYZY010000005.1"/>
</dbReference>
<gene>
    <name evidence="1" type="ORF">NKW50_05065</name>
</gene>
<reference evidence="1 2" key="1">
    <citation type="submission" date="2022-06" db="EMBL/GenBank/DDBJ databases">
        <title>Acetobacer genomes from food samples.</title>
        <authorList>
            <person name="Sombolestani A."/>
        </authorList>
    </citation>
    <scope>NUCLEOTIDE SEQUENCE [LARGE SCALE GENOMIC DNA]</scope>
    <source>
        <strain evidence="1 2">R-83285</strain>
    </source>
</reference>
<organism evidence="1 2">
    <name type="scientific">Acetobacter lambici</name>
    <dbReference type="NCBI Taxonomy" id="1332824"/>
    <lineage>
        <taxon>Bacteria</taxon>
        <taxon>Pseudomonadati</taxon>
        <taxon>Pseudomonadota</taxon>
        <taxon>Alphaproteobacteria</taxon>
        <taxon>Acetobacterales</taxon>
        <taxon>Acetobacteraceae</taxon>
        <taxon>Acetobacter</taxon>
    </lineage>
</organism>
<evidence type="ECO:0000313" key="1">
    <source>
        <dbReference type="EMBL" id="MCP1257959.1"/>
    </source>
</evidence>
<evidence type="ECO:0000313" key="2">
    <source>
        <dbReference type="Proteomes" id="UP001523528"/>
    </source>
</evidence>
<comment type="caution">
    <text evidence="1">The sequence shown here is derived from an EMBL/GenBank/DDBJ whole genome shotgun (WGS) entry which is preliminary data.</text>
</comment>
<sequence length="84" mass="9502">MAFPEKINFPFWGKSYGALFLLVKNIEAVLQSHACFICLCHRGLSDKTLENTVQFMKKAPDVPNGYQWLLFVSQPIQARLATAV</sequence>
<protein>
    <submittedName>
        <fullName evidence="1">Uncharacterized protein</fullName>
    </submittedName>
</protein>